<name>A0ABT9XLE2_9BACL</name>
<gene>
    <name evidence="3" type="ORF">J2S03_002910</name>
</gene>
<proteinExistence type="predicted"/>
<evidence type="ECO:0000256" key="1">
    <source>
        <dbReference type="SAM" id="Coils"/>
    </source>
</evidence>
<feature type="compositionally biased region" description="Basic and acidic residues" evidence="2">
    <location>
        <begin position="1"/>
        <end position="11"/>
    </location>
</feature>
<dbReference type="EMBL" id="JAUSTP010000030">
    <property type="protein sequence ID" value="MDQ0191042.1"/>
    <property type="molecule type" value="Genomic_DNA"/>
</dbReference>
<organism evidence="3 4">
    <name type="scientific">Alicyclobacillus cycloheptanicus</name>
    <dbReference type="NCBI Taxonomy" id="1457"/>
    <lineage>
        <taxon>Bacteria</taxon>
        <taxon>Bacillati</taxon>
        <taxon>Bacillota</taxon>
        <taxon>Bacilli</taxon>
        <taxon>Bacillales</taxon>
        <taxon>Alicyclobacillaceae</taxon>
        <taxon>Alicyclobacillus</taxon>
    </lineage>
</organism>
<feature type="region of interest" description="Disordered" evidence="2">
    <location>
        <begin position="1"/>
        <end position="24"/>
    </location>
</feature>
<comment type="caution">
    <text evidence="3">The sequence shown here is derived from an EMBL/GenBank/DDBJ whole genome shotgun (WGS) entry which is preliminary data.</text>
</comment>
<sequence length="144" mass="16805">MESLRKHEAELLKGPAKVDTPDISPEHLLHTKEMELERLRDGVSRLKDLFVMGDVTKPEYKARLARLKDLIVKKENEIEQLKESLSECASLTDAERLQRIEALKASWETLDIDPKERNRLAKQIIERVEYARNGDEVDIRVKFR</sequence>
<keyword evidence="4" id="KW-1185">Reference proteome</keyword>
<evidence type="ECO:0000313" key="4">
    <source>
        <dbReference type="Proteomes" id="UP001232973"/>
    </source>
</evidence>
<reference evidence="3 4" key="1">
    <citation type="submission" date="2023-07" db="EMBL/GenBank/DDBJ databases">
        <title>Genomic Encyclopedia of Type Strains, Phase IV (KMG-IV): sequencing the most valuable type-strain genomes for metagenomic binning, comparative biology and taxonomic classification.</title>
        <authorList>
            <person name="Goeker M."/>
        </authorList>
    </citation>
    <scope>NUCLEOTIDE SEQUENCE [LARGE SCALE GENOMIC DNA]</scope>
    <source>
        <strain evidence="3 4">DSM 4006</strain>
    </source>
</reference>
<feature type="coiled-coil region" evidence="1">
    <location>
        <begin position="57"/>
        <end position="91"/>
    </location>
</feature>
<keyword evidence="1" id="KW-0175">Coiled coil</keyword>
<accession>A0ABT9XLE2</accession>
<protein>
    <submittedName>
        <fullName evidence="3">Uncharacterized protein</fullName>
    </submittedName>
</protein>
<evidence type="ECO:0000256" key="2">
    <source>
        <dbReference type="SAM" id="MobiDB-lite"/>
    </source>
</evidence>
<dbReference type="RefSeq" id="WP_274455529.1">
    <property type="nucleotide sequence ID" value="NZ_CP067097.1"/>
</dbReference>
<evidence type="ECO:0000313" key="3">
    <source>
        <dbReference type="EMBL" id="MDQ0191042.1"/>
    </source>
</evidence>
<dbReference type="Proteomes" id="UP001232973">
    <property type="component" value="Unassembled WGS sequence"/>
</dbReference>